<proteinExistence type="predicted"/>
<dbReference type="Proteomes" id="UP000647133">
    <property type="component" value="Unassembled WGS sequence"/>
</dbReference>
<dbReference type="InterPro" id="IPR036568">
    <property type="entry name" value="GGCT-like_sf"/>
</dbReference>
<sequence>MNLIFVYGTLLKETGYAIQQLFHQKSAFVAEAFTYGKLFQVSYYPGLVLNPTSLDKVYGQIFRISEIEKVLQALDEYEEAGPSFPSPQAYKRTIITAYDLQSSEPMKCWAYLYNLPTENLKQIVKGKFK</sequence>
<dbReference type="EMBL" id="JACYTQ010000001">
    <property type="protein sequence ID" value="MBD8487346.1"/>
    <property type="molecule type" value="Genomic_DNA"/>
</dbReference>
<dbReference type="RefSeq" id="WP_192007121.1">
    <property type="nucleotide sequence ID" value="NZ_JACYTQ010000001.1"/>
</dbReference>
<reference evidence="2 3" key="1">
    <citation type="submission" date="2020-09" db="EMBL/GenBank/DDBJ databases">
        <title>Echinicola sp. CAU 1574 isolated from sand of Sido Beach.</title>
        <authorList>
            <person name="Kim W."/>
        </authorList>
    </citation>
    <scope>NUCLEOTIDE SEQUENCE [LARGE SCALE GENOMIC DNA]</scope>
    <source>
        <strain evidence="2 3">CAU 1574</strain>
    </source>
</reference>
<feature type="domain" description="Gamma-glutamylcyclotransferase AIG2-like" evidence="1">
    <location>
        <begin position="4"/>
        <end position="127"/>
    </location>
</feature>
<evidence type="ECO:0000259" key="1">
    <source>
        <dbReference type="Pfam" id="PF06094"/>
    </source>
</evidence>
<dbReference type="InterPro" id="IPR013024">
    <property type="entry name" value="GGCT-like"/>
</dbReference>
<accession>A0ABR9AF56</accession>
<dbReference type="InterPro" id="IPR009288">
    <property type="entry name" value="AIG2-like_dom"/>
</dbReference>
<dbReference type="Pfam" id="PF06094">
    <property type="entry name" value="GGACT"/>
    <property type="match status" value="1"/>
</dbReference>
<comment type="caution">
    <text evidence="2">The sequence shown here is derived from an EMBL/GenBank/DDBJ whole genome shotgun (WGS) entry which is preliminary data.</text>
</comment>
<dbReference type="CDD" id="cd06661">
    <property type="entry name" value="GGCT_like"/>
    <property type="match status" value="1"/>
</dbReference>
<evidence type="ECO:0000313" key="2">
    <source>
        <dbReference type="EMBL" id="MBD8487346.1"/>
    </source>
</evidence>
<dbReference type="Gene3D" id="3.10.490.10">
    <property type="entry name" value="Gamma-glutamyl cyclotransferase-like"/>
    <property type="match status" value="1"/>
</dbReference>
<name>A0ABR9AF56_9BACT</name>
<protein>
    <submittedName>
        <fullName evidence="2">Gamma-glutamylcyclotransferase</fullName>
    </submittedName>
</protein>
<gene>
    <name evidence="2" type="ORF">IFO69_01160</name>
</gene>
<dbReference type="SUPFAM" id="SSF110857">
    <property type="entry name" value="Gamma-glutamyl cyclotransferase-like"/>
    <property type="match status" value="1"/>
</dbReference>
<evidence type="ECO:0000313" key="3">
    <source>
        <dbReference type="Proteomes" id="UP000647133"/>
    </source>
</evidence>
<organism evidence="2 3">
    <name type="scientific">Echinicola arenosa</name>
    <dbReference type="NCBI Taxonomy" id="2774144"/>
    <lineage>
        <taxon>Bacteria</taxon>
        <taxon>Pseudomonadati</taxon>
        <taxon>Bacteroidota</taxon>
        <taxon>Cytophagia</taxon>
        <taxon>Cytophagales</taxon>
        <taxon>Cyclobacteriaceae</taxon>
        <taxon>Echinicola</taxon>
    </lineage>
</organism>
<keyword evidence="3" id="KW-1185">Reference proteome</keyword>